<comment type="caution">
    <text evidence="2">The sequence shown here is derived from an EMBL/GenBank/DDBJ whole genome shotgun (WGS) entry which is preliminary data.</text>
</comment>
<dbReference type="Proteomes" id="UP000179807">
    <property type="component" value="Unassembled WGS sequence"/>
</dbReference>
<dbReference type="GO" id="GO:0004556">
    <property type="term" value="F:alpha-amylase activity"/>
    <property type="evidence" value="ECO:0007669"/>
    <property type="project" value="TreeGrafter"/>
</dbReference>
<dbReference type="CDD" id="cd00551">
    <property type="entry name" value="AmyAc_family"/>
    <property type="match status" value="1"/>
</dbReference>
<evidence type="ECO:0000313" key="2">
    <source>
        <dbReference type="EMBL" id="OHS98114.1"/>
    </source>
</evidence>
<organism evidence="2 3">
    <name type="scientific">Tritrichomonas foetus</name>
    <dbReference type="NCBI Taxonomy" id="1144522"/>
    <lineage>
        <taxon>Eukaryota</taxon>
        <taxon>Metamonada</taxon>
        <taxon>Parabasalia</taxon>
        <taxon>Tritrichomonadida</taxon>
        <taxon>Tritrichomonadidae</taxon>
        <taxon>Tritrichomonas</taxon>
    </lineage>
</organism>
<feature type="domain" description="Glycosyl hydrolase family 13 catalytic" evidence="1">
    <location>
        <begin position="29"/>
        <end position="196"/>
    </location>
</feature>
<dbReference type="OrthoDB" id="1740265at2759"/>
<reference evidence="2" key="1">
    <citation type="submission" date="2016-10" db="EMBL/GenBank/DDBJ databases">
        <authorList>
            <person name="Benchimol M."/>
            <person name="Almeida L.G."/>
            <person name="Vasconcelos A.T."/>
            <person name="Perreira-Neves A."/>
            <person name="Rosa I.A."/>
            <person name="Tasca T."/>
            <person name="Bogo M.R."/>
            <person name="de Souza W."/>
        </authorList>
    </citation>
    <scope>NUCLEOTIDE SEQUENCE [LARGE SCALE GENOMIC DNA]</scope>
    <source>
        <strain evidence="2">K</strain>
    </source>
</reference>
<dbReference type="SUPFAM" id="SSF51445">
    <property type="entry name" value="(Trans)glycosidases"/>
    <property type="match status" value="1"/>
</dbReference>
<evidence type="ECO:0000259" key="1">
    <source>
        <dbReference type="SMART" id="SM00642"/>
    </source>
</evidence>
<protein>
    <recommendedName>
        <fullName evidence="1">Glycosyl hydrolase family 13 catalytic domain-containing protein</fullName>
    </recommendedName>
</protein>
<evidence type="ECO:0000313" key="3">
    <source>
        <dbReference type="Proteomes" id="UP000179807"/>
    </source>
</evidence>
<accession>A0A1J4JG43</accession>
<dbReference type="PANTHER" id="PTHR10357">
    <property type="entry name" value="ALPHA-AMYLASE FAMILY MEMBER"/>
    <property type="match status" value="1"/>
</dbReference>
<dbReference type="AlphaFoldDB" id="A0A1J4JG43"/>
<dbReference type="RefSeq" id="XP_068351251.1">
    <property type="nucleotide sequence ID" value="XM_068510315.1"/>
</dbReference>
<dbReference type="GeneID" id="94845019"/>
<dbReference type="InterPro" id="IPR006047">
    <property type="entry name" value="GH13_cat_dom"/>
</dbReference>
<dbReference type="Pfam" id="PF00128">
    <property type="entry name" value="Alpha-amylase"/>
    <property type="match status" value="1"/>
</dbReference>
<dbReference type="PANTHER" id="PTHR10357:SF228">
    <property type="entry name" value="PUTATIVE-RELATED"/>
    <property type="match status" value="1"/>
</dbReference>
<dbReference type="Gene3D" id="3.20.20.80">
    <property type="entry name" value="Glycosidases"/>
    <property type="match status" value="1"/>
</dbReference>
<name>A0A1J4JG43_9EUKA</name>
<dbReference type="VEuPathDB" id="TrichDB:TRFO_35537"/>
<dbReference type="SMART" id="SM00642">
    <property type="entry name" value="Aamy"/>
    <property type="match status" value="1"/>
</dbReference>
<keyword evidence="3" id="KW-1185">Reference proteome</keyword>
<sequence length="197" mass="22057">MFLILSALIIGIHSSDFDSELYNSISMYQIMVSSFQDGDSSKGYGTGYGPSDHKGDLRGIINALDYIKALNVNAIWMTPVVDSSKTSSDRRLQSTGYFADDYFNIDPNFGTNAEFKELVDEAHKRGLYVICDGVFGHHGDNMQPSVDGRYPQGGNDPVTYPNSLDFYREVATYWIEEYEIDGVWINVTKCIKIAIIT</sequence>
<proteinExistence type="predicted"/>
<dbReference type="EMBL" id="MLAK01001074">
    <property type="protein sequence ID" value="OHS98114.1"/>
    <property type="molecule type" value="Genomic_DNA"/>
</dbReference>
<dbReference type="InterPro" id="IPR017853">
    <property type="entry name" value="GH"/>
</dbReference>
<dbReference type="GO" id="GO:0009313">
    <property type="term" value="P:oligosaccharide catabolic process"/>
    <property type="evidence" value="ECO:0007669"/>
    <property type="project" value="TreeGrafter"/>
</dbReference>
<gene>
    <name evidence="2" type="ORF">TRFO_35537</name>
</gene>